<dbReference type="InterPro" id="IPR012062">
    <property type="entry name" value="GatZ/KbaZ-like"/>
</dbReference>
<reference evidence="2" key="1">
    <citation type="submission" date="2024-06" db="EMBL/GenBank/DDBJ databases">
        <authorList>
            <person name="Li T."/>
            <person name="Gao R."/>
        </authorList>
    </citation>
    <scope>NUCLEOTIDE SEQUENCE</scope>
    <source>
        <strain evidence="2">ZPR3</strain>
        <plasmid evidence="2">unnamed2</plasmid>
    </source>
</reference>
<comment type="pathway">
    <text evidence="1">Carbohydrate metabolism.</text>
</comment>
<dbReference type="InterPro" id="IPR013785">
    <property type="entry name" value="Aldolase_TIM"/>
</dbReference>
<dbReference type="InterPro" id="IPR050303">
    <property type="entry name" value="GatZ_KbaZ_carbometab"/>
</dbReference>
<dbReference type="EMBL" id="CP157962">
    <property type="protein sequence ID" value="XBT97054.1"/>
    <property type="molecule type" value="Genomic_DNA"/>
</dbReference>
<sequence length="432" mass="46311">MNAAVEHNRSIALKKLLGDRAKTFPRGITSVCSAHPLVIEAALRRAASEGAVALIEATCNQVNQEGGYTGMTPRDFRRFVEDIAAAVGFSVDRIILGGDHLGPNPWRKLPAEEAMAKAEAMIAAYVEAGFEKIHLDTSMGCADEPVALADEVTAERAARLARVAEQAALRSGRRPPVYIIGTEVPPPGGATHALDELEVTRPEAAKNTLAVHRAAFAKAGVESALERVIAIVVQPGVEFGNANVVLYRPDRADGLIGALDQMPGLLFEAHSTDYQPGDALAALVEGGFAILKVGPGLTFALREALYGLDAIASVLAGRVLPDAIHATMEAVMLENPGHWNSHYGGSVEEQRLQRHFSYSDRIRYYWPNERAATAVETLLARFEGDIPETLISQYLGRVYPAVVAKKVLPRARDLCIAAIDAALEPYSVATIA</sequence>
<dbReference type="RefSeq" id="WP_349961980.1">
    <property type="nucleotide sequence ID" value="NZ_CP157962.1"/>
</dbReference>
<evidence type="ECO:0000313" key="2">
    <source>
        <dbReference type="EMBL" id="XBT97054.1"/>
    </source>
</evidence>
<dbReference type="Gene3D" id="3.20.20.70">
    <property type="entry name" value="Aldolase class I"/>
    <property type="match status" value="1"/>
</dbReference>
<dbReference type="Gene3D" id="1.10.400.20">
    <property type="entry name" value="putative tagatose 6-phosphate kinase domain like"/>
    <property type="match status" value="1"/>
</dbReference>
<organism evidence="2">
    <name type="scientific">Rhizobium sp. ZPR3</name>
    <dbReference type="NCBI Taxonomy" id="3158967"/>
    <lineage>
        <taxon>Bacteria</taxon>
        <taxon>Pseudomonadati</taxon>
        <taxon>Pseudomonadota</taxon>
        <taxon>Alphaproteobacteria</taxon>
        <taxon>Hyphomicrobiales</taxon>
        <taxon>Rhizobiaceae</taxon>
        <taxon>Rhizobium/Agrobacterium group</taxon>
        <taxon>Rhizobium</taxon>
    </lineage>
</organism>
<dbReference type="GO" id="GO:0005886">
    <property type="term" value="C:plasma membrane"/>
    <property type="evidence" value="ECO:0007669"/>
    <property type="project" value="TreeGrafter"/>
</dbReference>
<keyword evidence="2" id="KW-0456">Lyase</keyword>
<protein>
    <submittedName>
        <fullName evidence="2">D-tagatose-bisphosphate aldolase, class II, non-catalytic subunit</fullName>
        <ecNumber evidence="2">4.1.2.40</ecNumber>
    </submittedName>
</protein>
<dbReference type="Pfam" id="PF08013">
    <property type="entry name" value="GatZ_KbaZ-like"/>
    <property type="match status" value="1"/>
</dbReference>
<dbReference type="GO" id="GO:0005975">
    <property type="term" value="P:carbohydrate metabolic process"/>
    <property type="evidence" value="ECO:0007669"/>
    <property type="project" value="InterPro"/>
</dbReference>
<name>A0AAU7S3H9_9HYPH</name>
<dbReference type="NCBIfam" id="TIGR02810">
    <property type="entry name" value="agaZ_gatZ"/>
    <property type="match status" value="1"/>
</dbReference>
<evidence type="ECO:0000256" key="1">
    <source>
        <dbReference type="ARBA" id="ARBA00005007"/>
    </source>
</evidence>
<dbReference type="SUPFAM" id="SSF51569">
    <property type="entry name" value="Aldolase"/>
    <property type="match status" value="1"/>
</dbReference>
<dbReference type="PIRSF" id="PIRSF009264">
    <property type="entry name" value="TagBP_ald_AgaZ"/>
    <property type="match status" value="1"/>
</dbReference>
<dbReference type="GO" id="GO:0009025">
    <property type="term" value="F:tagatose-bisphosphate aldolase activity"/>
    <property type="evidence" value="ECO:0007669"/>
    <property type="project" value="UniProtKB-EC"/>
</dbReference>
<geneLocation type="plasmid" evidence="2">
    <name>unnamed2</name>
</geneLocation>
<keyword evidence="2" id="KW-0614">Plasmid</keyword>
<gene>
    <name evidence="2" type="ORF">ABM479_32990</name>
</gene>
<dbReference type="AlphaFoldDB" id="A0AAU7S3H9"/>
<dbReference type="EC" id="4.1.2.40" evidence="2"/>
<proteinExistence type="predicted"/>
<dbReference type="GO" id="GO:0009401">
    <property type="term" value="P:phosphoenolpyruvate-dependent sugar phosphotransferase system"/>
    <property type="evidence" value="ECO:0007669"/>
    <property type="project" value="TreeGrafter"/>
</dbReference>
<accession>A0AAU7S3H9</accession>
<dbReference type="PANTHER" id="PTHR32502">
    <property type="entry name" value="N-ACETYLGALACTOSAMINE PERMEASE II COMPONENT-RELATED"/>
    <property type="match status" value="1"/>
</dbReference>
<dbReference type="PANTHER" id="PTHR32502:SF2">
    <property type="entry name" value="D-TAGATOSE-1,6-BISPHOSPHATE ALDOLASE SUBUNIT KBAZ"/>
    <property type="match status" value="1"/>
</dbReference>